<dbReference type="Gene3D" id="2.60.120.260">
    <property type="entry name" value="Galactose-binding domain-like"/>
    <property type="match status" value="1"/>
</dbReference>
<evidence type="ECO:0000313" key="3">
    <source>
        <dbReference type="Proteomes" id="UP000198964"/>
    </source>
</evidence>
<dbReference type="InterPro" id="IPR008979">
    <property type="entry name" value="Galactose-bd-like_sf"/>
</dbReference>
<dbReference type="STRING" id="655355.SAMN05216283_101672"/>
<gene>
    <name evidence="2" type="ORF">SAMN05216283_101672</name>
</gene>
<sequence>MIDNQAETYWTTNDDQVSGEVEIEFPEEQTINYVLLQEYITLGQRIKSFNIEARIDDQWQTIGKGTTIGYKRIVPVESVVTNKLKITIQDSKACPVISNLEIY</sequence>
<dbReference type="AlphaFoldDB" id="A0A1I2CAR9"/>
<evidence type="ECO:0000259" key="1">
    <source>
        <dbReference type="PROSITE" id="PS50022"/>
    </source>
</evidence>
<dbReference type="Pfam" id="PF00754">
    <property type="entry name" value="F5_F8_type_C"/>
    <property type="match status" value="1"/>
</dbReference>
<keyword evidence="3" id="KW-1185">Reference proteome</keyword>
<protein>
    <submittedName>
        <fullName evidence="2">Alpha-L-fucosidase</fullName>
    </submittedName>
</protein>
<proteinExistence type="predicted"/>
<dbReference type="PROSITE" id="PS50022">
    <property type="entry name" value="FA58C_3"/>
    <property type="match status" value="1"/>
</dbReference>
<evidence type="ECO:0000313" key="2">
    <source>
        <dbReference type="EMBL" id="SFE65354.1"/>
    </source>
</evidence>
<dbReference type="InterPro" id="IPR000421">
    <property type="entry name" value="FA58C"/>
</dbReference>
<name>A0A1I2CAR9_9BACT</name>
<reference evidence="2 3" key="1">
    <citation type="submission" date="2016-10" db="EMBL/GenBank/DDBJ databases">
        <authorList>
            <person name="de Groot N.N."/>
        </authorList>
    </citation>
    <scope>NUCLEOTIDE SEQUENCE [LARGE SCALE GENOMIC DNA]</scope>
    <source>
        <strain evidence="2 3">CGMCC 1.9156</strain>
    </source>
</reference>
<accession>A0A1I2CAR9</accession>
<organism evidence="2 3">
    <name type="scientific">Sunxiuqinia elliptica</name>
    <dbReference type="NCBI Taxonomy" id="655355"/>
    <lineage>
        <taxon>Bacteria</taxon>
        <taxon>Pseudomonadati</taxon>
        <taxon>Bacteroidota</taxon>
        <taxon>Bacteroidia</taxon>
        <taxon>Marinilabiliales</taxon>
        <taxon>Prolixibacteraceae</taxon>
        <taxon>Sunxiuqinia</taxon>
    </lineage>
</organism>
<dbReference type="SUPFAM" id="SSF49785">
    <property type="entry name" value="Galactose-binding domain-like"/>
    <property type="match status" value="1"/>
</dbReference>
<dbReference type="Proteomes" id="UP000198964">
    <property type="component" value="Unassembled WGS sequence"/>
</dbReference>
<dbReference type="EMBL" id="FONW01000001">
    <property type="protein sequence ID" value="SFE65354.1"/>
    <property type="molecule type" value="Genomic_DNA"/>
</dbReference>
<feature type="domain" description="F5/8 type C" evidence="1">
    <location>
        <begin position="1"/>
        <end position="62"/>
    </location>
</feature>